<feature type="transmembrane region" description="Helical" evidence="7">
    <location>
        <begin position="135"/>
        <end position="158"/>
    </location>
</feature>
<dbReference type="PANTHER" id="PTHR33362">
    <property type="entry name" value="SIALIC ACID TRAP TRANSPORTER PERMEASE PROTEIN SIAT-RELATED"/>
    <property type="match status" value="1"/>
</dbReference>
<feature type="transmembrane region" description="Helical" evidence="7">
    <location>
        <begin position="310"/>
        <end position="327"/>
    </location>
</feature>
<keyword evidence="4 7" id="KW-0812">Transmembrane</keyword>
<evidence type="ECO:0000313" key="9">
    <source>
        <dbReference type="EMBL" id="SBW01777.1"/>
    </source>
</evidence>
<feature type="transmembrane region" description="Helical" evidence="7">
    <location>
        <begin position="170"/>
        <end position="195"/>
    </location>
</feature>
<keyword evidence="2" id="KW-1003">Cell membrane</keyword>
<evidence type="ECO:0000256" key="5">
    <source>
        <dbReference type="ARBA" id="ARBA00022989"/>
    </source>
</evidence>
<gene>
    <name evidence="9" type="ORF">KL86APRO_11487</name>
</gene>
<feature type="transmembrane region" description="Helical" evidence="7">
    <location>
        <begin position="215"/>
        <end position="236"/>
    </location>
</feature>
<dbReference type="NCBIfam" id="TIGR00786">
    <property type="entry name" value="dctM"/>
    <property type="match status" value="1"/>
</dbReference>
<organism evidence="9">
    <name type="scientific">uncultured Alphaproteobacteria bacterium</name>
    <dbReference type="NCBI Taxonomy" id="91750"/>
    <lineage>
        <taxon>Bacteria</taxon>
        <taxon>Pseudomonadati</taxon>
        <taxon>Pseudomonadota</taxon>
        <taxon>Alphaproteobacteria</taxon>
        <taxon>environmental samples</taxon>
    </lineage>
</organism>
<comment type="function">
    <text evidence="7">Part of the tripartite ATP-independent periplasmic (TRAP) transport system.</text>
</comment>
<dbReference type="EMBL" id="FLUO01000001">
    <property type="protein sequence ID" value="SBW01777.1"/>
    <property type="molecule type" value="Genomic_DNA"/>
</dbReference>
<feature type="transmembrane region" description="Helical" evidence="7">
    <location>
        <begin position="359"/>
        <end position="382"/>
    </location>
</feature>
<comment type="subcellular location">
    <subcellularLocation>
        <location evidence="1 7">Cell inner membrane</location>
        <topology evidence="1 7">Multi-pass membrane protein</topology>
    </subcellularLocation>
</comment>
<proteinExistence type="inferred from homology"/>
<keyword evidence="5 7" id="KW-1133">Transmembrane helix</keyword>
<comment type="caution">
    <text evidence="7">Lacks conserved residue(s) required for the propagation of feature annotation.</text>
</comment>
<keyword evidence="7" id="KW-0813">Transport</keyword>
<protein>
    <recommendedName>
        <fullName evidence="7">TRAP transporter large permease protein</fullName>
    </recommendedName>
</protein>
<dbReference type="Pfam" id="PF06808">
    <property type="entry name" value="DctM"/>
    <property type="match status" value="1"/>
</dbReference>
<dbReference type="PIRSF" id="PIRSF006066">
    <property type="entry name" value="HI0050"/>
    <property type="match status" value="1"/>
</dbReference>
<feature type="transmembrane region" description="Helical" evidence="7">
    <location>
        <begin position="334"/>
        <end position="353"/>
    </location>
</feature>
<reference evidence="9" key="1">
    <citation type="submission" date="2016-04" db="EMBL/GenBank/DDBJ databases">
        <authorList>
            <person name="Evans L.H."/>
            <person name="Alamgir A."/>
            <person name="Owens N."/>
            <person name="Weber N.D."/>
            <person name="Virtaneva K."/>
            <person name="Barbian K."/>
            <person name="Babar A."/>
            <person name="Rosenke K."/>
        </authorList>
    </citation>
    <scope>NUCLEOTIDE SEQUENCE</scope>
    <source>
        <strain evidence="9">86</strain>
    </source>
</reference>
<feature type="transmembrane region" description="Helical" evidence="7">
    <location>
        <begin position="46"/>
        <end position="65"/>
    </location>
</feature>
<name>A0A212JQS8_9PROT</name>
<feature type="domain" description="TRAP C4-dicarboxylate transport system permease DctM subunit" evidence="8">
    <location>
        <begin position="6"/>
        <end position="417"/>
    </location>
</feature>
<accession>A0A212JQS8</accession>
<dbReference type="InterPro" id="IPR010656">
    <property type="entry name" value="DctM"/>
</dbReference>
<keyword evidence="6 7" id="KW-0472">Membrane</keyword>
<evidence type="ECO:0000256" key="1">
    <source>
        <dbReference type="ARBA" id="ARBA00004429"/>
    </source>
</evidence>
<feature type="transmembrane region" description="Helical" evidence="7">
    <location>
        <begin position="394"/>
        <end position="422"/>
    </location>
</feature>
<dbReference type="GO" id="GO:0005886">
    <property type="term" value="C:plasma membrane"/>
    <property type="evidence" value="ECO:0007669"/>
    <property type="project" value="UniProtKB-SubCell"/>
</dbReference>
<evidence type="ECO:0000256" key="3">
    <source>
        <dbReference type="ARBA" id="ARBA00022519"/>
    </source>
</evidence>
<dbReference type="InterPro" id="IPR004681">
    <property type="entry name" value="TRAP_DctM"/>
</dbReference>
<evidence type="ECO:0000256" key="7">
    <source>
        <dbReference type="RuleBase" id="RU369079"/>
    </source>
</evidence>
<feature type="transmembrane region" description="Helical" evidence="7">
    <location>
        <begin position="242"/>
        <end position="265"/>
    </location>
</feature>
<comment type="subunit">
    <text evidence="7">The complex comprises the extracytoplasmic solute receptor protein and the two transmembrane proteins.</text>
</comment>
<keyword evidence="3 7" id="KW-0997">Cell inner membrane</keyword>
<sequence>MIGVAFVVLIVLMLLSIPIAASLMGLGLFLSETYSRFPLHRALGEVLWSASDSFLLISIPLFILLGEVLVRSGIARMTYGALEAWLSWLPGGLLHANIGTATFFSATSGSSVATAATVGTVAMPQARRLGYDERLFAGSIAAGGTLGIMIPPSINLIVYGFMTETSIPRLFVAGILPGTLLALMFIAGTAILCAIRPAWGGPVRRHSWAARAKGLLQLVPMFGLFGVIVGSIYTGWATPTEAAALGVMVALGIARATRTLSLDMLNQAILGTMRTTAMILAIIVSAYFLNFVLSSVGATAALSRLVAESGLGPLATMLLIVLLYIVLGFFIETLSLMVITIPVIAPVVTGLGYDPIWFGIMLILLVEMALITPPVGLNLYVVQGVRGRGRFSDVIMGAIPYAAIMLLMAGLLLAFPSIALYLPNAMN</sequence>
<evidence type="ECO:0000256" key="6">
    <source>
        <dbReference type="ARBA" id="ARBA00023136"/>
    </source>
</evidence>
<comment type="similarity">
    <text evidence="7">Belongs to the TRAP transporter large permease family.</text>
</comment>
<feature type="transmembrane region" description="Helical" evidence="7">
    <location>
        <begin position="277"/>
        <end position="298"/>
    </location>
</feature>
<evidence type="ECO:0000259" key="8">
    <source>
        <dbReference type="Pfam" id="PF06808"/>
    </source>
</evidence>
<evidence type="ECO:0000256" key="2">
    <source>
        <dbReference type="ARBA" id="ARBA00022475"/>
    </source>
</evidence>
<evidence type="ECO:0000256" key="4">
    <source>
        <dbReference type="ARBA" id="ARBA00022692"/>
    </source>
</evidence>
<dbReference type="PANTHER" id="PTHR33362:SF5">
    <property type="entry name" value="C4-DICARBOXYLATE TRAP TRANSPORTER LARGE PERMEASE PROTEIN DCTM"/>
    <property type="match status" value="1"/>
</dbReference>
<dbReference type="GO" id="GO:0022857">
    <property type="term" value="F:transmembrane transporter activity"/>
    <property type="evidence" value="ECO:0007669"/>
    <property type="project" value="UniProtKB-UniRule"/>
</dbReference>
<dbReference type="AlphaFoldDB" id="A0A212JQS8"/>